<evidence type="ECO:0000256" key="3">
    <source>
        <dbReference type="SAM" id="MobiDB-lite"/>
    </source>
</evidence>
<dbReference type="InterPro" id="IPR041664">
    <property type="entry name" value="AAA_16"/>
</dbReference>
<feature type="domain" description="Orc1-like AAA ATPase" evidence="4">
    <location>
        <begin position="39"/>
        <end position="212"/>
    </location>
</feature>
<name>A0A917SG60_9ACTN</name>
<reference evidence="5" key="2">
    <citation type="submission" date="2020-09" db="EMBL/GenBank/DDBJ databases">
        <authorList>
            <person name="Sun Q."/>
            <person name="Zhou Y."/>
        </authorList>
    </citation>
    <scope>NUCLEOTIDE SEQUENCE</scope>
    <source>
        <strain evidence="5">CGMCC 4.7306</strain>
    </source>
</reference>
<keyword evidence="1" id="KW-0547">Nucleotide-binding</keyword>
<sequence>MNPGPTVVSQAGTLDPSPGRRDDDPAAAPGLVSGAATVIVGREAELARLRTLRDAAFAARPGTVLIAGEAGVGKTSVTSAFVAETLAADPRVRIVRGECVPLGGDGLPYAPVVGLLRDLADLFGERELLRRAGAGAPELSWLIPEFGATDRTVDGTRPENRLRLFETILRLVEDAARQPLIIVVEDLHWADESSRHVIDFLVRAVTGVPVLIMISYRIDELTRRHPLRPFLAEIGRVPAVQRIEIGPLTDSAVEELIMASAPGHALRSSHDQQKSHDQQRSELIKRVASAGGGIPYFVVELVRASRSGGELPETLRDTLLLRISRVGADCQRLLRLMAVGGNRVEHDVIATVAGLQAIDLERVLREAIEANLLVPDKSGYGFRHALMREVLHDDLLPGEVTRLHRAYASALEEQPDLMPDSVRAVQLAHHWYAARDNQAAFCWSVEAARLQRYGYAEALRHYERALALWEVVPEPESVAGPLPEFLDEASMAANDAGDGDRSLALLNEALRVAGPDAGPEATALRLARKARRMLNLLQPGVLDLMDQAISLVPSDQPSAFLARLQDYRASIQLLLDKPKAIASARVAIETAAAAGDPDIESSARNTLGCTLATLGIDPDEGPAQLGRAGELAITDMTRTRY</sequence>
<keyword evidence="2" id="KW-0067">ATP-binding</keyword>
<reference evidence="5" key="1">
    <citation type="journal article" date="2014" name="Int. J. Syst. Evol. Microbiol.">
        <title>Complete genome sequence of Corynebacterium casei LMG S-19264T (=DSM 44701T), isolated from a smear-ripened cheese.</title>
        <authorList>
            <consortium name="US DOE Joint Genome Institute (JGI-PGF)"/>
            <person name="Walter F."/>
            <person name="Albersmeier A."/>
            <person name="Kalinowski J."/>
            <person name="Ruckert C."/>
        </authorList>
    </citation>
    <scope>NUCLEOTIDE SEQUENCE</scope>
    <source>
        <strain evidence="5">CGMCC 4.7306</strain>
    </source>
</reference>
<evidence type="ECO:0000313" key="6">
    <source>
        <dbReference type="Proteomes" id="UP000613840"/>
    </source>
</evidence>
<dbReference type="Pfam" id="PF13191">
    <property type="entry name" value="AAA_16"/>
    <property type="match status" value="1"/>
</dbReference>
<accession>A0A917SG60</accession>
<dbReference type="PANTHER" id="PTHR16305:SF35">
    <property type="entry name" value="TRANSCRIPTIONAL ACTIVATOR DOMAIN"/>
    <property type="match status" value="1"/>
</dbReference>
<organism evidence="5 6">
    <name type="scientific">Microlunatus endophyticus</name>
    <dbReference type="NCBI Taxonomy" id="1716077"/>
    <lineage>
        <taxon>Bacteria</taxon>
        <taxon>Bacillati</taxon>
        <taxon>Actinomycetota</taxon>
        <taxon>Actinomycetes</taxon>
        <taxon>Propionibacteriales</taxon>
        <taxon>Propionibacteriaceae</taxon>
        <taxon>Microlunatus</taxon>
    </lineage>
</organism>
<evidence type="ECO:0000259" key="4">
    <source>
        <dbReference type="Pfam" id="PF13191"/>
    </source>
</evidence>
<dbReference type="EMBL" id="BMMZ01000015">
    <property type="protein sequence ID" value="GGL80410.1"/>
    <property type="molecule type" value="Genomic_DNA"/>
</dbReference>
<proteinExistence type="predicted"/>
<dbReference type="GO" id="GO:0005524">
    <property type="term" value="F:ATP binding"/>
    <property type="evidence" value="ECO:0007669"/>
    <property type="project" value="UniProtKB-KW"/>
</dbReference>
<gene>
    <name evidence="5" type="ORF">GCM10011575_43370</name>
</gene>
<dbReference type="Proteomes" id="UP000613840">
    <property type="component" value="Unassembled WGS sequence"/>
</dbReference>
<feature type="region of interest" description="Disordered" evidence="3">
    <location>
        <begin position="1"/>
        <end position="27"/>
    </location>
</feature>
<evidence type="ECO:0000313" key="5">
    <source>
        <dbReference type="EMBL" id="GGL80410.1"/>
    </source>
</evidence>
<dbReference type="GO" id="GO:0005737">
    <property type="term" value="C:cytoplasm"/>
    <property type="evidence" value="ECO:0007669"/>
    <property type="project" value="TreeGrafter"/>
</dbReference>
<comment type="caution">
    <text evidence="5">The sequence shown here is derived from an EMBL/GenBank/DDBJ whole genome shotgun (WGS) entry which is preliminary data.</text>
</comment>
<evidence type="ECO:0000256" key="2">
    <source>
        <dbReference type="ARBA" id="ARBA00022840"/>
    </source>
</evidence>
<dbReference type="GO" id="GO:0004016">
    <property type="term" value="F:adenylate cyclase activity"/>
    <property type="evidence" value="ECO:0007669"/>
    <property type="project" value="TreeGrafter"/>
</dbReference>
<dbReference type="AlphaFoldDB" id="A0A917SG60"/>
<protein>
    <recommendedName>
        <fullName evidence="4">Orc1-like AAA ATPase domain-containing protein</fullName>
    </recommendedName>
</protein>
<dbReference type="SUPFAM" id="SSF52540">
    <property type="entry name" value="P-loop containing nucleoside triphosphate hydrolases"/>
    <property type="match status" value="1"/>
</dbReference>
<keyword evidence="6" id="KW-1185">Reference proteome</keyword>
<dbReference type="PANTHER" id="PTHR16305">
    <property type="entry name" value="TESTICULAR SOLUBLE ADENYLYL CYCLASE"/>
    <property type="match status" value="1"/>
</dbReference>
<evidence type="ECO:0000256" key="1">
    <source>
        <dbReference type="ARBA" id="ARBA00022741"/>
    </source>
</evidence>
<dbReference type="Gene3D" id="3.40.50.300">
    <property type="entry name" value="P-loop containing nucleotide triphosphate hydrolases"/>
    <property type="match status" value="1"/>
</dbReference>
<dbReference type="InterPro" id="IPR027417">
    <property type="entry name" value="P-loop_NTPase"/>
</dbReference>